<dbReference type="SUPFAM" id="SSF53474">
    <property type="entry name" value="alpha/beta-Hydrolases"/>
    <property type="match status" value="1"/>
</dbReference>
<comment type="caution">
    <text evidence="1">The sequence shown here is derived from an EMBL/GenBank/DDBJ whole genome shotgun (WGS) entry which is preliminary data.</text>
</comment>
<dbReference type="Gene3D" id="3.40.50.1820">
    <property type="entry name" value="alpha/beta hydrolase"/>
    <property type="match status" value="1"/>
</dbReference>
<dbReference type="InterPro" id="IPR029058">
    <property type="entry name" value="AB_hydrolase_fold"/>
</dbReference>
<keyword evidence="2" id="KW-1185">Reference proteome</keyword>
<gene>
    <name evidence="1" type="ORF">GRI72_11750</name>
</gene>
<protein>
    <submittedName>
        <fullName evidence="1">Peptidase S10</fullName>
    </submittedName>
</protein>
<evidence type="ECO:0000313" key="1">
    <source>
        <dbReference type="EMBL" id="MXO69493.1"/>
    </source>
</evidence>
<dbReference type="EMBL" id="WTYO01000005">
    <property type="protein sequence ID" value="MXO69493.1"/>
    <property type="molecule type" value="Genomic_DNA"/>
</dbReference>
<sequence length="460" mass="48410">MVPRDTAGSAVVTTRHAGEFGGQRVAYDAIVTETPVANAAGEAAAVVVTYAYVARDADPARRPVLFVFNGGPGASSSPLHMEAFGPRVFGPDGRTLVNNPHSLLDVADLVFVDPPGTGASMPVAGTDPSSLFSVSGDARAVAEVVQAWREANGRTGSPFALVGESYGSARALAMLGAQADGDLPLPDGVALLSMSIGDAGGPVIRDVVLLPTLAAVAWYHGAIERRGRSVQQVYDEALRFAQEDYAGALIRGPSLEPREKAAIARRLASLVGLPVATLLENDLRLDKQGFMLGLLADRGLRTGQLDARATRAIAESNFQPPFDDPSMTLGTSTGETIAAYLADELGYTLPSPYRSLNLGINFKWGWGEGTSYRSARFTPYLARAFELKPDLSLLTVGGLYDITTPAYAGLFALDQAGIGEGRRTSKLYPAGHSVFEDPEQLAAMAADMRLWARGLSAGGQ</sequence>
<dbReference type="InterPro" id="IPR001563">
    <property type="entry name" value="Peptidase_S10"/>
</dbReference>
<evidence type="ECO:0000313" key="2">
    <source>
        <dbReference type="Proteomes" id="UP000444401"/>
    </source>
</evidence>
<reference evidence="1 2" key="1">
    <citation type="submission" date="2019-12" db="EMBL/GenBank/DDBJ databases">
        <title>Genomic-based taxomic classification of the family Erythrobacteraceae.</title>
        <authorList>
            <person name="Xu L."/>
        </authorList>
    </citation>
    <scope>NUCLEOTIDE SEQUENCE [LARGE SCALE GENOMIC DNA]</scope>
    <source>
        <strain evidence="1 2">H32</strain>
    </source>
</reference>
<name>A0ABW9V0C1_9SPHN</name>
<dbReference type="Proteomes" id="UP000444401">
    <property type="component" value="Unassembled WGS sequence"/>
</dbReference>
<accession>A0ABW9V0C1</accession>
<proteinExistence type="predicted"/>
<dbReference type="Pfam" id="PF00450">
    <property type="entry name" value="Peptidase_S10"/>
    <property type="match status" value="1"/>
</dbReference>
<organism evidence="1 2">
    <name type="scientific">Pelagerythrobacter marinus</name>
    <dbReference type="NCBI Taxonomy" id="538382"/>
    <lineage>
        <taxon>Bacteria</taxon>
        <taxon>Pseudomonadati</taxon>
        <taxon>Pseudomonadota</taxon>
        <taxon>Alphaproteobacteria</taxon>
        <taxon>Sphingomonadales</taxon>
        <taxon>Erythrobacteraceae</taxon>
        <taxon>Pelagerythrobacter</taxon>
    </lineage>
</organism>